<comment type="catalytic activity">
    <reaction evidence="6">
        <text>L-threonyl-[protein] + ATP = 3-O-(5'-adenylyl)-L-threonyl-[protein] + diphosphate</text>
        <dbReference type="Rhea" id="RHEA:54292"/>
        <dbReference type="Rhea" id="RHEA-COMP:11060"/>
        <dbReference type="Rhea" id="RHEA-COMP:13847"/>
        <dbReference type="ChEBI" id="CHEBI:30013"/>
        <dbReference type="ChEBI" id="CHEBI:30616"/>
        <dbReference type="ChEBI" id="CHEBI:33019"/>
        <dbReference type="ChEBI" id="CHEBI:138113"/>
        <dbReference type="EC" id="2.7.7.108"/>
    </reaction>
</comment>
<comment type="caution">
    <text evidence="10">The sequence shown here is derived from an EMBL/GenBank/DDBJ whole genome shotgun (WGS) entry which is preliminary data.</text>
</comment>
<dbReference type="PROSITE" id="PS51459">
    <property type="entry name" value="FIDO"/>
    <property type="match status" value="1"/>
</dbReference>
<dbReference type="GO" id="GO:0070733">
    <property type="term" value="F:AMPylase activity"/>
    <property type="evidence" value="ECO:0007669"/>
    <property type="project" value="UniProtKB-EC"/>
</dbReference>
<reference evidence="10 11" key="1">
    <citation type="submission" date="2019-04" db="EMBL/GenBank/DDBJ databases">
        <authorList>
            <person name="Feng G."/>
            <person name="Zhang J."/>
            <person name="Zhu H."/>
        </authorList>
    </citation>
    <scope>NUCLEOTIDE SEQUENCE [LARGE SCALE GENOMIC DNA]</scope>
    <source>
        <strain evidence="10 11">JCM 17223</strain>
    </source>
</reference>
<proteinExistence type="predicted"/>
<evidence type="ECO:0000313" key="10">
    <source>
        <dbReference type="EMBL" id="TGE15000.1"/>
    </source>
</evidence>
<evidence type="ECO:0000256" key="3">
    <source>
        <dbReference type="ARBA" id="ARBA00022741"/>
    </source>
</evidence>
<evidence type="ECO:0000259" key="9">
    <source>
        <dbReference type="PROSITE" id="PS51459"/>
    </source>
</evidence>
<dbReference type="EMBL" id="SRLD01000027">
    <property type="protein sequence ID" value="TGE15000.1"/>
    <property type="molecule type" value="Genomic_DNA"/>
</dbReference>
<dbReference type="Proteomes" id="UP000297739">
    <property type="component" value="Unassembled WGS sequence"/>
</dbReference>
<keyword evidence="3" id="KW-0547">Nucleotide-binding</keyword>
<dbReference type="GO" id="GO:0051302">
    <property type="term" value="P:regulation of cell division"/>
    <property type="evidence" value="ECO:0007669"/>
    <property type="project" value="TreeGrafter"/>
</dbReference>
<comment type="catalytic activity">
    <reaction evidence="7">
        <text>L-tyrosyl-[protein] + ATP = O-(5'-adenylyl)-L-tyrosyl-[protein] + diphosphate</text>
        <dbReference type="Rhea" id="RHEA:54288"/>
        <dbReference type="Rhea" id="RHEA-COMP:10136"/>
        <dbReference type="Rhea" id="RHEA-COMP:13846"/>
        <dbReference type="ChEBI" id="CHEBI:30616"/>
        <dbReference type="ChEBI" id="CHEBI:33019"/>
        <dbReference type="ChEBI" id="CHEBI:46858"/>
        <dbReference type="ChEBI" id="CHEBI:83624"/>
        <dbReference type="EC" id="2.7.7.108"/>
    </reaction>
</comment>
<gene>
    <name evidence="10" type="ORF">E5J99_13915</name>
</gene>
<protein>
    <recommendedName>
        <fullName evidence="5">protein adenylyltransferase</fullName>
        <ecNumber evidence="5">2.7.7.108</ecNumber>
    </recommendedName>
</protein>
<dbReference type="EC" id="2.7.7.108" evidence="5"/>
<keyword evidence="4" id="KW-0067">ATP-binding</keyword>
<dbReference type="PANTHER" id="PTHR39560">
    <property type="entry name" value="PROTEIN ADENYLYLTRANSFERASE FIC-RELATED"/>
    <property type="match status" value="1"/>
</dbReference>
<keyword evidence="11" id="KW-1185">Reference proteome</keyword>
<keyword evidence="2" id="KW-0548">Nucleotidyltransferase</keyword>
<organism evidence="10 11">
    <name type="scientific">Hymenobacter elongatus</name>
    <dbReference type="NCBI Taxonomy" id="877208"/>
    <lineage>
        <taxon>Bacteria</taxon>
        <taxon>Pseudomonadati</taxon>
        <taxon>Bacteroidota</taxon>
        <taxon>Cytophagia</taxon>
        <taxon>Cytophagales</taxon>
        <taxon>Hymenobacteraceae</taxon>
        <taxon>Hymenobacter</taxon>
    </lineage>
</organism>
<dbReference type="RefSeq" id="WP_135498425.1">
    <property type="nucleotide sequence ID" value="NZ_SRLD01000027.1"/>
</dbReference>
<dbReference type="Gene3D" id="1.10.3290.10">
    <property type="entry name" value="Fido-like domain"/>
    <property type="match status" value="1"/>
</dbReference>
<evidence type="ECO:0000256" key="4">
    <source>
        <dbReference type="ARBA" id="ARBA00022840"/>
    </source>
</evidence>
<dbReference type="AlphaFoldDB" id="A0A4Z0PIJ4"/>
<keyword evidence="1" id="KW-0808">Transferase</keyword>
<evidence type="ECO:0000256" key="2">
    <source>
        <dbReference type="ARBA" id="ARBA00022695"/>
    </source>
</evidence>
<name>A0A4Z0PIJ4_9BACT</name>
<dbReference type="GO" id="GO:0005524">
    <property type="term" value="F:ATP binding"/>
    <property type="evidence" value="ECO:0007669"/>
    <property type="project" value="UniProtKB-KW"/>
</dbReference>
<dbReference type="OrthoDB" id="9813719at2"/>
<evidence type="ECO:0000256" key="8">
    <source>
        <dbReference type="SAM" id="MobiDB-lite"/>
    </source>
</evidence>
<sequence>MDKFTDPHTGVFYNKLGITDAVELEQATKDASLRRLQELAAGYGPQGDTFDAQQLRAVHQDLFQDTFEWAGQTRREAGFQGVKAADLPGTTAVPMHFAPFERIDERLNSLGEQLKLENNLKGLPTPEAFAERAAYYFDHYNHVHAFREGNGRTLQATFAEIAFQAGYQVDFNREHEKLNPARDQGIVSLHGGQHRERDLQALQELFARNTTPLPGAEADAARHPSLAQPLRNGPTPAVRQIEQLRDLVAAALAMQQLVAGVDYRRTHRADALLNQVLDIDRNPAAVVQHGAVLQKLQQEVVLDKRFQDPASQRETGRFGAALAALHPPTPALAVTMGPAASSPAQPSASAEFVRAAKQLSEGLDAQGYPGPADNLLRAAKAVEKSAYLGGANLQAVTEALTRAEKLPALAEDAATLRTAGRSLQEAQRGMASASTPPSREAEGPER</sequence>
<evidence type="ECO:0000256" key="6">
    <source>
        <dbReference type="ARBA" id="ARBA00047939"/>
    </source>
</evidence>
<feature type="domain" description="Fido" evidence="9">
    <location>
        <begin position="50"/>
        <end position="208"/>
    </location>
</feature>
<evidence type="ECO:0000313" key="11">
    <source>
        <dbReference type="Proteomes" id="UP000297739"/>
    </source>
</evidence>
<evidence type="ECO:0000256" key="5">
    <source>
        <dbReference type="ARBA" id="ARBA00034531"/>
    </source>
</evidence>
<evidence type="ECO:0000256" key="7">
    <source>
        <dbReference type="ARBA" id="ARBA00048696"/>
    </source>
</evidence>
<dbReference type="InterPro" id="IPR003812">
    <property type="entry name" value="Fido"/>
</dbReference>
<dbReference type="PANTHER" id="PTHR39560:SF1">
    <property type="entry name" value="PROTEIN ADENYLYLTRANSFERASE FIC-RELATED"/>
    <property type="match status" value="1"/>
</dbReference>
<dbReference type="InterPro" id="IPR036597">
    <property type="entry name" value="Fido-like_dom_sf"/>
</dbReference>
<evidence type="ECO:0000256" key="1">
    <source>
        <dbReference type="ARBA" id="ARBA00022679"/>
    </source>
</evidence>
<feature type="region of interest" description="Disordered" evidence="8">
    <location>
        <begin position="417"/>
        <end position="446"/>
    </location>
</feature>
<dbReference type="SUPFAM" id="SSF140931">
    <property type="entry name" value="Fic-like"/>
    <property type="match status" value="1"/>
</dbReference>
<accession>A0A4Z0PIJ4</accession>
<dbReference type="Pfam" id="PF02661">
    <property type="entry name" value="Fic"/>
    <property type="match status" value="1"/>
</dbReference>